<name>Q3BPI5_XANE5</name>
<dbReference type="eggNOG" id="COG3537">
    <property type="taxonomic scope" value="Bacteria"/>
</dbReference>
<dbReference type="Pfam" id="PF07971">
    <property type="entry name" value="Glyco_hydro_92"/>
    <property type="match status" value="1"/>
</dbReference>
<dbReference type="InterPro" id="IPR014718">
    <property type="entry name" value="GH-type_carb-bd"/>
</dbReference>
<dbReference type="Pfam" id="PF17678">
    <property type="entry name" value="Glyco_hydro_92N"/>
    <property type="match status" value="1"/>
</dbReference>
<dbReference type="InterPro" id="IPR008928">
    <property type="entry name" value="6-hairpin_glycosidase_sf"/>
</dbReference>
<dbReference type="GO" id="GO:0030246">
    <property type="term" value="F:carbohydrate binding"/>
    <property type="evidence" value="ECO:0007669"/>
    <property type="project" value="InterPro"/>
</dbReference>
<dbReference type="SUPFAM" id="SSF48208">
    <property type="entry name" value="Six-hairpin glycosidases"/>
    <property type="match status" value="1"/>
</dbReference>
<dbReference type="InterPro" id="IPR041371">
    <property type="entry name" value="GH92_N"/>
</dbReference>
<dbReference type="GO" id="GO:0005829">
    <property type="term" value="C:cytosol"/>
    <property type="evidence" value="ECO:0007669"/>
    <property type="project" value="TreeGrafter"/>
</dbReference>
<dbReference type="Gene3D" id="1.20.1610.10">
    <property type="entry name" value="alpha-1,2-mannosidases domains"/>
    <property type="match status" value="1"/>
</dbReference>
<dbReference type="NCBIfam" id="TIGR01180">
    <property type="entry name" value="aman2_put"/>
    <property type="match status" value="1"/>
</dbReference>
<dbReference type="InterPro" id="IPR005887">
    <property type="entry name" value="GH92_a_mannosidase_put"/>
</dbReference>
<evidence type="ECO:0000259" key="3">
    <source>
        <dbReference type="Pfam" id="PF17678"/>
    </source>
</evidence>
<dbReference type="AlphaFoldDB" id="Q3BPI5"/>
<dbReference type="FunFam" id="1.20.1050.60:FF:000001">
    <property type="entry name" value="Putative alpha-1,2-mannosidase"/>
    <property type="match status" value="1"/>
</dbReference>
<protein>
    <submittedName>
        <fullName evidence="4">Putative alpha-1,2-mannosidase</fullName>
    </submittedName>
</protein>
<feature type="compositionally biased region" description="Polar residues" evidence="1">
    <location>
        <begin position="286"/>
        <end position="300"/>
    </location>
</feature>
<proteinExistence type="predicted"/>
<dbReference type="GO" id="GO:0005975">
    <property type="term" value="P:carbohydrate metabolic process"/>
    <property type="evidence" value="ECO:0007669"/>
    <property type="project" value="InterPro"/>
</dbReference>
<dbReference type="KEGG" id="xcv:XCV3597"/>
<feature type="region of interest" description="Disordered" evidence="1">
    <location>
        <begin position="1"/>
        <end position="49"/>
    </location>
</feature>
<feature type="region of interest" description="Disordered" evidence="1">
    <location>
        <begin position="280"/>
        <end position="300"/>
    </location>
</feature>
<dbReference type="PANTHER" id="PTHR12143:SF43">
    <property type="entry name" value="PUTATIVE-RELATED"/>
    <property type="match status" value="1"/>
</dbReference>
<dbReference type="Proteomes" id="UP000007069">
    <property type="component" value="Chromosome"/>
</dbReference>
<feature type="domain" description="Glycosyl hydrolase family 92" evidence="2">
    <location>
        <begin position="511"/>
        <end position="1022"/>
    </location>
</feature>
<dbReference type="FunFam" id="3.30.2080.10:FF:000001">
    <property type="entry name" value="Alpha-1,2-mannosidase subfamily"/>
    <property type="match status" value="1"/>
</dbReference>
<reference evidence="4 5" key="1">
    <citation type="journal article" date="2005" name="J. Bacteriol.">
        <title>Insights into genome plasticity and pathogenicity of the plant pathogenic Bacterium Xanthomonas campestris pv. vesicatoria revealed by the complete genome sequence.</title>
        <authorList>
            <person name="Thieme F."/>
            <person name="Koebnik R."/>
            <person name="Bekel T."/>
            <person name="Berger C."/>
            <person name="Boch J."/>
            <person name="Buettner D."/>
            <person name="Caldana C."/>
            <person name="Gaigalat L."/>
            <person name="Goesmann A."/>
            <person name="Kay S."/>
            <person name="Kirchner O."/>
            <person name="Lanz C."/>
            <person name="Linke B."/>
            <person name="McHardy A.C."/>
            <person name="Meyer F."/>
            <person name="Mittenhuber G."/>
            <person name="Nies D.H."/>
            <person name="Niesbach-Kloesgen U."/>
            <person name="Patschkowski T."/>
            <person name="Rueckert C."/>
            <person name="Rupp O."/>
            <person name="Schneicker S."/>
            <person name="Schuster S.C."/>
            <person name="Vorhoelter F.J."/>
            <person name="Weber E."/>
            <person name="Puehler A."/>
            <person name="Bonas U."/>
            <person name="Bartels D."/>
            <person name="Kaiser O."/>
        </authorList>
    </citation>
    <scope>NUCLEOTIDE SEQUENCE [LARGE SCALE GENOMIC DNA]</scope>
    <source>
        <strain evidence="4 5">85-10</strain>
    </source>
</reference>
<dbReference type="Gene3D" id="1.20.1050.60">
    <property type="entry name" value="alpha-1,2-mannosidase"/>
    <property type="match status" value="1"/>
</dbReference>
<dbReference type="GO" id="GO:0006516">
    <property type="term" value="P:glycoprotein catabolic process"/>
    <property type="evidence" value="ECO:0007669"/>
    <property type="project" value="TreeGrafter"/>
</dbReference>
<dbReference type="InterPro" id="IPR012939">
    <property type="entry name" value="Glyco_hydro_92"/>
</dbReference>
<dbReference type="GO" id="GO:0000224">
    <property type="term" value="F:peptide-N4-(N-acetyl-beta-glucosaminyl)asparagine amidase activity"/>
    <property type="evidence" value="ECO:0007669"/>
    <property type="project" value="TreeGrafter"/>
</dbReference>
<evidence type="ECO:0000259" key="2">
    <source>
        <dbReference type="Pfam" id="PF07971"/>
    </source>
</evidence>
<evidence type="ECO:0000256" key="1">
    <source>
        <dbReference type="SAM" id="MobiDB-lite"/>
    </source>
</evidence>
<dbReference type="PANTHER" id="PTHR12143">
    <property type="entry name" value="PEPTIDE N-GLYCANASE PNGASE -RELATED"/>
    <property type="match status" value="1"/>
</dbReference>
<dbReference type="STRING" id="456327.BJD11_04725"/>
<evidence type="ECO:0000313" key="4">
    <source>
        <dbReference type="EMBL" id="CAJ25328.1"/>
    </source>
</evidence>
<feature type="domain" description="Glycosyl hydrolase family 92 N-terminal" evidence="3">
    <location>
        <begin position="293"/>
        <end position="505"/>
    </location>
</feature>
<dbReference type="InterPro" id="IPR050883">
    <property type="entry name" value="PNGase"/>
</dbReference>
<feature type="compositionally biased region" description="Polar residues" evidence="1">
    <location>
        <begin position="1"/>
        <end position="10"/>
    </location>
</feature>
<accession>Q3BPI5</accession>
<dbReference type="CAZy" id="GH92">
    <property type="family name" value="Glycoside Hydrolase Family 92"/>
</dbReference>
<gene>
    <name evidence="4" type="ordered locus">XCV3597</name>
</gene>
<evidence type="ECO:0000313" key="5">
    <source>
        <dbReference type="Proteomes" id="UP000007069"/>
    </source>
</evidence>
<dbReference type="Gene3D" id="2.70.98.10">
    <property type="match status" value="1"/>
</dbReference>
<organism evidence="5">
    <name type="scientific">Xanthomonas euvesicatoria pv. vesicatoria (strain 85-10)</name>
    <name type="common">Xanthomonas campestris pv. vesicatoria</name>
    <dbReference type="NCBI Taxonomy" id="316273"/>
    <lineage>
        <taxon>Bacteria</taxon>
        <taxon>Pseudomonadati</taxon>
        <taxon>Pseudomonadota</taxon>
        <taxon>Gammaproteobacteria</taxon>
        <taxon>Lysobacterales</taxon>
        <taxon>Lysobacteraceae</taxon>
        <taxon>Xanthomonas</taxon>
    </lineage>
</organism>
<sequence length="1180" mass="127824">MESAILQQPPNRRRDSATTPHRACRLSSGAGVYPTGDVNHTGRNIGPAHVPLRAPRRHCPVTLPVVLLHKRGLPRTIAIALFCLAALPAMAATHFASAFEDGDPSPMPVTDTAVQVAVGAGPAAPYAAKPNAGYSAAHALRYASNGAGGRRALFTTDLLIQTQTTLSWMVLPESVGNDHVASTYVSLDLLLDDGTHVSASAARDQHGVALGAQAQGDSKTLYPQQWARKQVRLGDVPGLRGRRVRAIELDVAPPAGARAAGWIDDIAIAEVPLATPARPSDRVLTTRGTQSNGTFSRGNNFPATAVPHGFNFWTPVTDAGTLTWLYRWNEHNGADNRPRLQALSLSHQPSPWMGDRQTFQVMPSLTAGVPDADRSRRALGFSHDDEQARPYRYAVQLDNGIHAEIAPTDHAALFRFRFPARGDANLLFDNVDARGGLKLDAATQTLSGYTDVRSGLSTGATRMYVYASFDRPWHSSGLLDTGRPTGWIKFAAGSARQVQMRIATSLMSVDQAKHNAELEIAADASFEQVAARAQEAWDALLGRFEVPDATADQTTTLYSNLYRLYLYPNSAHENVGTATAPDWRYASQNSWSDDTIDGSAVRSFAPIRDGRVYVNNGLWDTFRTAWPAYALFAPDDAGALVQGFVEQSRAGGWIARWSSPGYADLMVGTSSDVAFADAWRKGVQGFDPAEAYAAALKNATVVAPDRHVGRKGMARSTFRGYTDTDTHEGMSWSMEGALNDFGIANMAEALSIQANTAAARERYATEALYFRYRAAGYAALFDPAVGFFQGRKPDGTWRVDAAQYDPRVWGNDYTESSGWTFAFTAPHDGEGLATLYGGRAALAAKLDMFFATPETAQAQFAGSYGNTIHEMTEARDVRMGMYAHSNQTAHHIPWMYLYAGQPWKTQRITREVLARLYLGSEIGQGYPGDEDNGEMSAWYLFAALGLYPLRMGAPEYVIGSPLFKQARVRLPGGGTLTINAPQNSPENVYVQSLRLNGKPWRKTWLPHAAIAKGATLDFEMGPTPSRWGSAPEDVPPSLTAPGKRPAPLRDLLGASARVTQADGRALTALHDDDAGSASAVSPATVLTLSGLDRGEAMLYTVTSGDAAIASAAWTLEARTAGGTWRVVDTRREERFQWPLQTRPFRIATPGSYAEYRLHWTAPARAQVAEIELLGAVPDGR</sequence>
<dbReference type="Gene3D" id="3.30.2080.10">
    <property type="entry name" value="GH92 mannosidase domain"/>
    <property type="match status" value="1"/>
</dbReference>
<dbReference type="EMBL" id="AM039952">
    <property type="protein sequence ID" value="CAJ25328.1"/>
    <property type="molecule type" value="Genomic_DNA"/>
</dbReference>
<dbReference type="HOGENOM" id="CLU_003690_0_0_6"/>